<keyword evidence="3" id="KW-1185">Reference proteome</keyword>
<feature type="compositionally biased region" description="Low complexity" evidence="1">
    <location>
        <begin position="1"/>
        <end position="17"/>
    </location>
</feature>
<evidence type="ECO:0000256" key="1">
    <source>
        <dbReference type="SAM" id="MobiDB-lite"/>
    </source>
</evidence>
<accession>A0A316U0C4</accession>
<protein>
    <recommendedName>
        <fullName evidence="4">Peptidase M28 domain-containing protein</fullName>
    </recommendedName>
</protein>
<dbReference type="Gene3D" id="3.40.630.10">
    <property type="entry name" value="Zn peptidases"/>
    <property type="match status" value="1"/>
</dbReference>
<dbReference type="RefSeq" id="XP_025346012.1">
    <property type="nucleotide sequence ID" value="XM_025495114.1"/>
</dbReference>
<organism evidence="2 3">
    <name type="scientific">Pseudomicrostroma glucosiphilum</name>
    <dbReference type="NCBI Taxonomy" id="1684307"/>
    <lineage>
        <taxon>Eukaryota</taxon>
        <taxon>Fungi</taxon>
        <taxon>Dikarya</taxon>
        <taxon>Basidiomycota</taxon>
        <taxon>Ustilaginomycotina</taxon>
        <taxon>Exobasidiomycetes</taxon>
        <taxon>Microstromatales</taxon>
        <taxon>Microstromatales incertae sedis</taxon>
        <taxon>Pseudomicrostroma</taxon>
    </lineage>
</organism>
<feature type="region of interest" description="Disordered" evidence="1">
    <location>
        <begin position="1"/>
        <end position="23"/>
    </location>
</feature>
<dbReference type="SUPFAM" id="SSF53187">
    <property type="entry name" value="Zn-dependent exopeptidases"/>
    <property type="match status" value="1"/>
</dbReference>
<reference evidence="2 3" key="1">
    <citation type="journal article" date="2018" name="Mol. Biol. Evol.">
        <title>Broad Genomic Sampling Reveals a Smut Pathogenic Ancestry of the Fungal Clade Ustilaginomycotina.</title>
        <authorList>
            <person name="Kijpornyongpan T."/>
            <person name="Mondo S.J."/>
            <person name="Barry K."/>
            <person name="Sandor L."/>
            <person name="Lee J."/>
            <person name="Lipzen A."/>
            <person name="Pangilinan J."/>
            <person name="LaButti K."/>
            <person name="Hainaut M."/>
            <person name="Henrissat B."/>
            <person name="Grigoriev I.V."/>
            <person name="Spatafora J.W."/>
            <person name="Aime M.C."/>
        </authorList>
    </citation>
    <scope>NUCLEOTIDE SEQUENCE [LARGE SCALE GENOMIC DNA]</scope>
    <source>
        <strain evidence="2 3">MCA 4718</strain>
    </source>
</reference>
<evidence type="ECO:0000313" key="2">
    <source>
        <dbReference type="EMBL" id="PWN18852.1"/>
    </source>
</evidence>
<gene>
    <name evidence="2" type="ORF">BCV69DRAFT_314411</name>
</gene>
<dbReference type="STRING" id="1684307.A0A316U0C4"/>
<dbReference type="Gene3D" id="3.50.30.30">
    <property type="match status" value="1"/>
</dbReference>
<evidence type="ECO:0000313" key="3">
    <source>
        <dbReference type="Proteomes" id="UP000245942"/>
    </source>
</evidence>
<dbReference type="EMBL" id="KZ819334">
    <property type="protein sequence ID" value="PWN18852.1"/>
    <property type="molecule type" value="Genomic_DNA"/>
</dbReference>
<dbReference type="AlphaFoldDB" id="A0A316U0C4"/>
<proteinExistence type="predicted"/>
<evidence type="ECO:0008006" key="4">
    <source>
        <dbReference type="Google" id="ProtNLM"/>
    </source>
</evidence>
<dbReference type="GeneID" id="37016848"/>
<sequence length="518" mass="56869">MAAQRSSTASASSSSSSLPLQPCVDESAFPTPEDFEQWVDKICCGGKLRMPGGETHKGAVEWLESELKSIEGLQVTSTEHDLRVWEPAKGETLASCSSLALGSKKVPIASTIAYSLPTTVTAPLVYIPSGTPLTAENAAGKIVVRDTSFPRIWPYAFISLISYFTTRDLPYFSRYKRPATDDQAIEDMLVGSKIGVKGYIDVLDVPREYMEGHFTPHDGIFYKLPGIFVGCDEGAEIKKAAKAGKEATITVRADVSESTTKNLTATLPGQSSESILYVTHTDGCSHVQENGPGALLALAKYFASVPLSLRTRTVQFVFNSGHLNLAREGSNFHSQALGKDLGSEVTLVVPIEHMAAREIEQYSRGFWTNGWGLKYTGKGELMIWAVGPMEPVIKAVREAVSRRKLDRVVVNRGACLPQSVVVPTYTSFGGLGTYYHTQLLPTTSIISGPWSLWSPYWGPKAVDYARMRSQTLALGDLYFALQDVKREEIVKPYTEYREEVTSGRKKQFVHYVPNPDVQ</sequence>
<dbReference type="OrthoDB" id="4334193at2759"/>
<name>A0A316U0C4_9BASI</name>
<dbReference type="Proteomes" id="UP000245942">
    <property type="component" value="Unassembled WGS sequence"/>
</dbReference>